<reference evidence="2" key="1">
    <citation type="submission" date="2021-05" db="EMBL/GenBank/DDBJ databases">
        <authorList>
            <person name="Alioto T."/>
            <person name="Alioto T."/>
            <person name="Gomez Garrido J."/>
        </authorList>
    </citation>
    <scope>NUCLEOTIDE SEQUENCE</scope>
</reference>
<name>A0A8D8ZN25_9HEMI</name>
<keyword evidence="1" id="KW-0812">Transmembrane</keyword>
<keyword evidence="1" id="KW-0472">Membrane</keyword>
<evidence type="ECO:0000256" key="1">
    <source>
        <dbReference type="SAM" id="Phobius"/>
    </source>
</evidence>
<sequence length="100" mass="11523">MWHVTQNVCIFISLYLPQNNNQENQASVCVCHVCGLGCHVCGLGCSEKRKKVEKCNFLFHVFFLSLSSFFCIAKFFNTFPHRCLVLTRTSNYEACYGNKR</sequence>
<organism evidence="2">
    <name type="scientific">Cacopsylla melanoneura</name>
    <dbReference type="NCBI Taxonomy" id="428564"/>
    <lineage>
        <taxon>Eukaryota</taxon>
        <taxon>Metazoa</taxon>
        <taxon>Ecdysozoa</taxon>
        <taxon>Arthropoda</taxon>
        <taxon>Hexapoda</taxon>
        <taxon>Insecta</taxon>
        <taxon>Pterygota</taxon>
        <taxon>Neoptera</taxon>
        <taxon>Paraneoptera</taxon>
        <taxon>Hemiptera</taxon>
        <taxon>Sternorrhyncha</taxon>
        <taxon>Psylloidea</taxon>
        <taxon>Psyllidae</taxon>
        <taxon>Psyllinae</taxon>
        <taxon>Cacopsylla</taxon>
    </lineage>
</organism>
<protein>
    <submittedName>
        <fullName evidence="2">Uncharacterized protein</fullName>
    </submittedName>
</protein>
<evidence type="ECO:0000313" key="2">
    <source>
        <dbReference type="EMBL" id="CAG6749656.1"/>
    </source>
</evidence>
<keyword evidence="1" id="KW-1133">Transmembrane helix</keyword>
<accession>A0A8D8ZN25</accession>
<feature type="transmembrane region" description="Helical" evidence="1">
    <location>
        <begin position="57"/>
        <end position="76"/>
    </location>
</feature>
<dbReference type="AlphaFoldDB" id="A0A8D8ZN25"/>
<proteinExistence type="predicted"/>
<dbReference type="EMBL" id="HBUF01524034">
    <property type="protein sequence ID" value="CAG6749656.1"/>
    <property type="molecule type" value="Transcribed_RNA"/>
</dbReference>